<feature type="compositionally biased region" description="Basic and acidic residues" evidence="1">
    <location>
        <begin position="322"/>
        <end position="339"/>
    </location>
</feature>
<dbReference type="EMBL" id="FQ311452">
    <property type="protein sequence ID" value="CBQ71999.1"/>
    <property type="molecule type" value="Genomic_DNA"/>
</dbReference>
<reference evidence="3 4" key="1">
    <citation type="journal article" date="2010" name="Science">
        <title>Pathogenicity determinants in smut fungi revealed by genome comparison.</title>
        <authorList>
            <person name="Schirawski J."/>
            <person name="Mannhaupt G."/>
            <person name="Muench K."/>
            <person name="Brefort T."/>
            <person name="Schipper K."/>
            <person name="Doehlemann G."/>
            <person name="Di Stasio M."/>
            <person name="Roessel N."/>
            <person name="Mendoza-Mendoza A."/>
            <person name="Pester D."/>
            <person name="Mueller O."/>
            <person name="Winterberg B."/>
            <person name="Meyer E."/>
            <person name="Ghareeb H."/>
            <person name="Wollenberg T."/>
            <person name="Muensterkoetter M."/>
            <person name="Wong P."/>
            <person name="Walter M."/>
            <person name="Stukenbrock E."/>
            <person name="Gueldener U."/>
            <person name="Kahmann R."/>
        </authorList>
    </citation>
    <scope>NUCLEOTIDE SEQUENCE [LARGE SCALE GENOMIC DNA]</scope>
    <source>
        <strain evidence="4">SRZ2</strain>
    </source>
</reference>
<feature type="compositionally biased region" description="Gly residues" evidence="1">
    <location>
        <begin position="311"/>
        <end position="320"/>
    </location>
</feature>
<sequence>MTRISSMLVLATAMALMSSALPNASAGLLPTRDVAVQERQVEDLPGLTAAGTLDVPSGARVPAEGLETRDTNDAQAAQLAPCLPGWHYDSWWRRCVQNMWPGPPCPSLPPNPPVKREEIEARDTNDAQAAQMAPCPTGWHYDSWWRRCIQNTWPGPVCPAVTPPLPVKRDELEARDTKDAAASEASEASDASDASEASDAYRRCRYGYHYDRYRYRCVPDYYGSRLGYPYPYGGRPYYGGGYGGYSKRDGIDARNTDQGWDGGRGYGGGRGGGYGGRGGGYGSGWGGGRGGGYGGYGGGYGGRGGGYGGRGGGGHGGGRGWNRRDEPETRDVEDVKDGGRGGGYGGGGRGGGYGGGRGGGGYGGGRGGGGRGGRGHFTDAQNDDGEN</sequence>
<gene>
    <name evidence="3" type="ORF">sr12856</name>
</gene>
<dbReference type="HOGENOM" id="CLU_714047_0_0_1"/>
<evidence type="ECO:0000256" key="2">
    <source>
        <dbReference type="SAM" id="SignalP"/>
    </source>
</evidence>
<evidence type="ECO:0000313" key="3">
    <source>
        <dbReference type="EMBL" id="CBQ71999.1"/>
    </source>
</evidence>
<feature type="chain" id="PRO_5003217001" evidence="2">
    <location>
        <begin position="27"/>
        <end position="387"/>
    </location>
</feature>
<evidence type="ECO:0000313" key="4">
    <source>
        <dbReference type="Proteomes" id="UP000008867"/>
    </source>
</evidence>
<feature type="compositionally biased region" description="Gly residues" evidence="1">
    <location>
        <begin position="340"/>
        <end position="372"/>
    </location>
</feature>
<evidence type="ECO:0000256" key="1">
    <source>
        <dbReference type="SAM" id="MobiDB-lite"/>
    </source>
</evidence>
<feature type="region of interest" description="Disordered" evidence="1">
    <location>
        <begin position="173"/>
        <end position="194"/>
    </location>
</feature>
<dbReference type="AlphaFoldDB" id="E6ZXP2"/>
<dbReference type="VEuPathDB" id="FungiDB:sr12856"/>
<feature type="compositionally biased region" description="Low complexity" evidence="1">
    <location>
        <begin position="182"/>
        <end position="194"/>
    </location>
</feature>
<feature type="region of interest" description="Disordered" evidence="1">
    <location>
        <begin position="311"/>
        <end position="387"/>
    </location>
</feature>
<protein>
    <submittedName>
        <fullName evidence="3">Uncharacterized protein</fullName>
    </submittedName>
</protein>
<accession>E6ZXP2</accession>
<keyword evidence="2" id="KW-0732">Signal</keyword>
<feature type="signal peptide" evidence="2">
    <location>
        <begin position="1"/>
        <end position="26"/>
    </location>
</feature>
<proteinExistence type="predicted"/>
<organism evidence="3 4">
    <name type="scientific">Sporisorium reilianum (strain SRZ2)</name>
    <name type="common">Maize head smut fungus</name>
    <dbReference type="NCBI Taxonomy" id="999809"/>
    <lineage>
        <taxon>Eukaryota</taxon>
        <taxon>Fungi</taxon>
        <taxon>Dikarya</taxon>
        <taxon>Basidiomycota</taxon>
        <taxon>Ustilaginomycotina</taxon>
        <taxon>Ustilaginomycetes</taxon>
        <taxon>Ustilaginales</taxon>
        <taxon>Ustilaginaceae</taxon>
        <taxon>Sporisorium</taxon>
    </lineage>
</organism>
<keyword evidence="4" id="KW-1185">Reference proteome</keyword>
<dbReference type="Proteomes" id="UP000008867">
    <property type="component" value="Chromosome 3"/>
</dbReference>
<dbReference type="eggNOG" id="ENOG502RSBP">
    <property type="taxonomic scope" value="Eukaryota"/>
</dbReference>
<name>E6ZXP2_SPORE</name>